<evidence type="ECO:0000313" key="2">
    <source>
        <dbReference type="Proteomes" id="UP000489600"/>
    </source>
</evidence>
<dbReference type="EMBL" id="CABITT030000002">
    <property type="protein sequence ID" value="VVA93495.1"/>
    <property type="molecule type" value="Genomic_DNA"/>
</dbReference>
<evidence type="ECO:0000313" key="1">
    <source>
        <dbReference type="EMBL" id="VVA93495.1"/>
    </source>
</evidence>
<reference evidence="1" key="1">
    <citation type="submission" date="2019-07" db="EMBL/GenBank/DDBJ databases">
        <authorList>
            <person name="Dittberner H."/>
        </authorList>
    </citation>
    <scope>NUCLEOTIDE SEQUENCE [LARGE SCALE GENOMIC DNA]</scope>
</reference>
<accession>A0A565AYA5</accession>
<sequence length="208" mass="24117">MWLLSRQVQRVALLKNWIDALGSGLDAAKDLKEIESYLSSVTIQASEDLKKNALKVLVTLANDYLESGFFVDDLMVGKTKNKERFLRGRYIRKMIELNNKEREFEETFGLSLVTDGGIGETATFVKLSEDQRTTMEIVCDIKTLMHEEQQLTKKFLDYQQKTKNLEENLKENHDVLVDEIFNLQTELGDEKRLHANLQKMLVDEKRLN</sequence>
<protein>
    <submittedName>
        <fullName evidence="1">Uncharacterized protein</fullName>
    </submittedName>
</protein>
<gene>
    <name evidence="1" type="ORF">ANE_LOCUS3940</name>
</gene>
<proteinExistence type="predicted"/>
<dbReference type="AlphaFoldDB" id="A0A565AYA5"/>
<dbReference type="Proteomes" id="UP000489600">
    <property type="component" value="Unassembled WGS sequence"/>
</dbReference>
<keyword evidence="2" id="KW-1185">Reference proteome</keyword>
<comment type="caution">
    <text evidence="1">The sequence shown here is derived from an EMBL/GenBank/DDBJ whole genome shotgun (WGS) entry which is preliminary data.</text>
</comment>
<name>A0A565AYA5_9BRAS</name>
<organism evidence="1 2">
    <name type="scientific">Arabis nemorensis</name>
    <dbReference type="NCBI Taxonomy" id="586526"/>
    <lineage>
        <taxon>Eukaryota</taxon>
        <taxon>Viridiplantae</taxon>
        <taxon>Streptophyta</taxon>
        <taxon>Embryophyta</taxon>
        <taxon>Tracheophyta</taxon>
        <taxon>Spermatophyta</taxon>
        <taxon>Magnoliopsida</taxon>
        <taxon>eudicotyledons</taxon>
        <taxon>Gunneridae</taxon>
        <taxon>Pentapetalae</taxon>
        <taxon>rosids</taxon>
        <taxon>malvids</taxon>
        <taxon>Brassicales</taxon>
        <taxon>Brassicaceae</taxon>
        <taxon>Arabideae</taxon>
        <taxon>Arabis</taxon>
    </lineage>
</organism>